<feature type="coiled-coil region" evidence="1">
    <location>
        <begin position="77"/>
        <end position="104"/>
    </location>
</feature>
<keyword evidence="2" id="KW-0472">Membrane</keyword>
<keyword evidence="4" id="KW-1185">Reference proteome</keyword>
<proteinExistence type="predicted"/>
<dbReference type="EMBL" id="JAMXLR010000026">
    <property type="protein sequence ID" value="MCO6043858.1"/>
    <property type="molecule type" value="Genomic_DNA"/>
</dbReference>
<dbReference type="AlphaFoldDB" id="A0A9X2JGR7"/>
<protein>
    <submittedName>
        <fullName evidence="3">Uncharacterized protein</fullName>
    </submittedName>
</protein>
<organism evidence="3 4">
    <name type="scientific">Aeoliella straminimaris</name>
    <dbReference type="NCBI Taxonomy" id="2954799"/>
    <lineage>
        <taxon>Bacteria</taxon>
        <taxon>Pseudomonadati</taxon>
        <taxon>Planctomycetota</taxon>
        <taxon>Planctomycetia</taxon>
        <taxon>Pirellulales</taxon>
        <taxon>Lacipirellulaceae</taxon>
        <taxon>Aeoliella</taxon>
    </lineage>
</organism>
<name>A0A9X2JGR7_9BACT</name>
<evidence type="ECO:0000313" key="3">
    <source>
        <dbReference type="EMBL" id="MCO6043858.1"/>
    </source>
</evidence>
<keyword evidence="2" id="KW-1133">Transmembrane helix</keyword>
<evidence type="ECO:0000256" key="1">
    <source>
        <dbReference type="SAM" id="Coils"/>
    </source>
</evidence>
<feature type="transmembrane region" description="Helical" evidence="2">
    <location>
        <begin position="21"/>
        <end position="39"/>
    </location>
</feature>
<reference evidence="3" key="1">
    <citation type="submission" date="2022-06" db="EMBL/GenBank/DDBJ databases">
        <title>Aeoliella straminimaris, a novel planctomycete from sediments.</title>
        <authorList>
            <person name="Vitorino I.R."/>
            <person name="Lage O.M."/>
        </authorList>
    </citation>
    <scope>NUCLEOTIDE SEQUENCE</scope>
    <source>
        <strain evidence="3">ICT_H6.2</strain>
    </source>
</reference>
<gene>
    <name evidence="3" type="ORF">NG895_08050</name>
</gene>
<evidence type="ECO:0000256" key="2">
    <source>
        <dbReference type="SAM" id="Phobius"/>
    </source>
</evidence>
<keyword evidence="1" id="KW-0175">Coiled coil</keyword>
<evidence type="ECO:0000313" key="4">
    <source>
        <dbReference type="Proteomes" id="UP001155241"/>
    </source>
</evidence>
<sequence length="277" mass="30930">MFGIRYLAISRNHHGRRGASLLEIAACIAAVAVGVWLGARYLDLNLHAAAYTALTEAEVMDQLPEDWRLDPPEGMELPTAEEEAEALNAELEALRLDVTSLTKAEADIAAAAAEDEATVDLPPEVLKRRQHTLAFWSQLASIREEVVRLQATADRALNQDNMFRVLEIRRRAYQYGAKAVKAAMNDNVDPQALQFAHQLEGWYQHGADLYGEAMTVWQTQHGPSGGLSTDQLLEQVQQQHHNESLLIQQKSDRLREVLLRRYQVAFPSIDGAPNSQD</sequence>
<accession>A0A9X2JGR7</accession>
<comment type="caution">
    <text evidence="3">The sequence shown here is derived from an EMBL/GenBank/DDBJ whole genome shotgun (WGS) entry which is preliminary data.</text>
</comment>
<dbReference type="RefSeq" id="WP_252851960.1">
    <property type="nucleotide sequence ID" value="NZ_JAMXLR010000026.1"/>
</dbReference>
<dbReference type="Proteomes" id="UP001155241">
    <property type="component" value="Unassembled WGS sequence"/>
</dbReference>
<keyword evidence="2" id="KW-0812">Transmembrane</keyword>